<proteinExistence type="inferred from homology"/>
<dbReference type="AlphaFoldDB" id="A0A517LLV5"/>
<sequence>MPHDHIFLDPTTEERPDEAHAAGGEDGPLILGMLLTNQNNANNSILSPPIVALELASPSQSATAVDVESQYMTDDLILGMLLTNQNNANAANGGTANTSILSNTHVALELAGPLAPEDAASQHSDFTPVILGMLLMNQNNANAATGGTANNSTLSNAHSALEFTPKPTPDVCAEHVPSGDSLDDLGMLLTNQNNANAAYGGTANNSILSNAHSALEIVSRPQSAAGNSVLSRRDTDLILKLRGLDAEGKRVELSPIDLQFWRENGYLVIPDAIAKSTCSALVNDVEDIAARLFDDKEDVIVHTYDPKGNDEFVSPCGKVIASLTQDAAKPNIPPLQRLQRLGCGIHTKLPLFRTQILNTQNTLLATQLGYKDPRITQSIIIVKPARAGAKVVPHQDGGSSFTDPPSATTFWFALQDTTAENGCLEVAAGSHRTEPLRRRCTRDARGFVKFVDPGRDIFAAVEGVDDSTLPVRGKDGEYLYTKLQVKAGSLVLMHGNLLHKSDANRSDLHRVAFNFNIVEGGLEWRKDNYLQPCDGEVGFEKLRNIGG</sequence>
<dbReference type="OrthoDB" id="445007at2759"/>
<comment type="similarity">
    <text evidence="2">Belongs to the PhyH family.</text>
</comment>
<keyword evidence="3" id="KW-0479">Metal-binding</keyword>
<protein>
    <submittedName>
        <fullName evidence="6">Uncharacterized protein</fullName>
    </submittedName>
</protein>
<dbReference type="SUPFAM" id="SSF51197">
    <property type="entry name" value="Clavaminate synthase-like"/>
    <property type="match status" value="1"/>
</dbReference>
<reference evidence="6 7" key="1">
    <citation type="submission" date="2019-07" db="EMBL/GenBank/DDBJ databases">
        <title>Finished genome of Venturia effusa.</title>
        <authorList>
            <person name="Young C.A."/>
            <person name="Cox M.P."/>
            <person name="Ganley A.R.D."/>
            <person name="David W.J."/>
        </authorList>
    </citation>
    <scope>NUCLEOTIDE SEQUENCE [LARGE SCALE GENOMIC DNA]</scope>
    <source>
        <strain evidence="7">albino</strain>
    </source>
</reference>
<evidence type="ECO:0000256" key="1">
    <source>
        <dbReference type="ARBA" id="ARBA00001962"/>
    </source>
</evidence>
<dbReference type="Pfam" id="PF05721">
    <property type="entry name" value="PhyH"/>
    <property type="match status" value="1"/>
</dbReference>
<evidence type="ECO:0000256" key="5">
    <source>
        <dbReference type="SAM" id="MobiDB-lite"/>
    </source>
</evidence>
<evidence type="ECO:0000256" key="4">
    <source>
        <dbReference type="ARBA" id="ARBA00023004"/>
    </source>
</evidence>
<dbReference type="STRING" id="50376.A0A517LLV5"/>
<gene>
    <name evidence="6" type="ORF">FKW77_007823</name>
</gene>
<name>A0A517LLV5_9PEZI</name>
<evidence type="ECO:0000313" key="6">
    <source>
        <dbReference type="EMBL" id="QDS76620.1"/>
    </source>
</evidence>
<dbReference type="EMBL" id="CP042199">
    <property type="protein sequence ID" value="QDS76620.1"/>
    <property type="molecule type" value="Genomic_DNA"/>
</dbReference>
<dbReference type="GO" id="GO:0046872">
    <property type="term" value="F:metal ion binding"/>
    <property type="evidence" value="ECO:0007669"/>
    <property type="project" value="UniProtKB-KW"/>
</dbReference>
<dbReference type="Gene3D" id="2.60.120.620">
    <property type="entry name" value="q2cbj1_9rhob like domain"/>
    <property type="match status" value="1"/>
</dbReference>
<comment type="cofactor">
    <cofactor evidence="1">
        <name>Fe cation</name>
        <dbReference type="ChEBI" id="CHEBI:24875"/>
    </cofactor>
</comment>
<feature type="region of interest" description="Disordered" evidence="5">
    <location>
        <begin position="1"/>
        <end position="25"/>
    </location>
</feature>
<keyword evidence="4" id="KW-0408">Iron</keyword>
<dbReference type="PANTHER" id="PTHR20883:SF15">
    <property type="entry name" value="PHYTANOYL-COA DIOXYGENASE DOMAIN-CONTAINING PROTEIN 1"/>
    <property type="match status" value="1"/>
</dbReference>
<feature type="compositionally biased region" description="Basic and acidic residues" evidence="5">
    <location>
        <begin position="1"/>
        <end position="20"/>
    </location>
</feature>
<evidence type="ECO:0000256" key="2">
    <source>
        <dbReference type="ARBA" id="ARBA00005830"/>
    </source>
</evidence>
<organism evidence="6 7">
    <name type="scientific">Venturia effusa</name>
    <dbReference type="NCBI Taxonomy" id="50376"/>
    <lineage>
        <taxon>Eukaryota</taxon>
        <taxon>Fungi</taxon>
        <taxon>Dikarya</taxon>
        <taxon>Ascomycota</taxon>
        <taxon>Pezizomycotina</taxon>
        <taxon>Dothideomycetes</taxon>
        <taxon>Pleosporomycetidae</taxon>
        <taxon>Venturiales</taxon>
        <taxon>Venturiaceae</taxon>
        <taxon>Venturia</taxon>
    </lineage>
</organism>
<keyword evidence="7" id="KW-1185">Reference proteome</keyword>
<dbReference type="Proteomes" id="UP000316270">
    <property type="component" value="Chromosome 15"/>
</dbReference>
<evidence type="ECO:0000256" key="3">
    <source>
        <dbReference type="ARBA" id="ARBA00022723"/>
    </source>
</evidence>
<dbReference type="InterPro" id="IPR008775">
    <property type="entry name" value="Phytyl_CoA_dOase-like"/>
</dbReference>
<dbReference type="PANTHER" id="PTHR20883">
    <property type="entry name" value="PHYTANOYL-COA DIOXYGENASE DOMAIN CONTAINING 1"/>
    <property type="match status" value="1"/>
</dbReference>
<accession>A0A517LLV5</accession>
<evidence type="ECO:0000313" key="7">
    <source>
        <dbReference type="Proteomes" id="UP000316270"/>
    </source>
</evidence>